<organism evidence="8 9">
    <name type="scientific">Desulfovibrio legallii</name>
    <dbReference type="NCBI Taxonomy" id="571438"/>
    <lineage>
        <taxon>Bacteria</taxon>
        <taxon>Pseudomonadati</taxon>
        <taxon>Thermodesulfobacteriota</taxon>
        <taxon>Desulfovibrionia</taxon>
        <taxon>Desulfovibrionales</taxon>
        <taxon>Desulfovibrionaceae</taxon>
        <taxon>Desulfovibrio</taxon>
    </lineage>
</organism>
<feature type="region of interest" description="Disordered" evidence="5">
    <location>
        <begin position="867"/>
        <end position="895"/>
    </location>
</feature>
<keyword evidence="9" id="KW-1185">Reference proteome</keyword>
<dbReference type="Gene3D" id="1.20.120.1080">
    <property type="match status" value="1"/>
</dbReference>
<dbReference type="Pfam" id="PF08482">
    <property type="entry name" value="HrpB_C"/>
    <property type="match status" value="1"/>
</dbReference>
<dbReference type="InterPro" id="IPR007502">
    <property type="entry name" value="Helicase-assoc_dom"/>
</dbReference>
<evidence type="ECO:0000256" key="5">
    <source>
        <dbReference type="SAM" id="MobiDB-lite"/>
    </source>
</evidence>
<dbReference type="CDD" id="cd18791">
    <property type="entry name" value="SF2_C_RHA"/>
    <property type="match status" value="1"/>
</dbReference>
<dbReference type="EMBL" id="SIXC01000006">
    <property type="protein sequence ID" value="TBH79966.1"/>
    <property type="molecule type" value="Genomic_DNA"/>
</dbReference>
<gene>
    <name evidence="8" type="primary">hrpB</name>
    <name evidence="8" type="ORF">EB812_06715</name>
</gene>
<protein>
    <submittedName>
        <fullName evidence="8">ATP-dependent helicase HrpB</fullName>
    </submittedName>
</protein>
<dbReference type="InterPro" id="IPR014001">
    <property type="entry name" value="Helicase_ATP-bd"/>
</dbReference>
<dbReference type="Gene3D" id="3.40.50.300">
    <property type="entry name" value="P-loop containing nucleotide triphosphate hydrolases"/>
    <property type="match status" value="2"/>
</dbReference>
<dbReference type="SMART" id="SM00490">
    <property type="entry name" value="HELICc"/>
    <property type="match status" value="1"/>
</dbReference>
<evidence type="ECO:0000259" key="6">
    <source>
        <dbReference type="PROSITE" id="PS51192"/>
    </source>
</evidence>
<name>A0A6H3FB94_9BACT</name>
<dbReference type="RefSeq" id="WP_118228734.1">
    <property type="nucleotide sequence ID" value="NZ_JAQDZC010000006.1"/>
</dbReference>
<dbReference type="InterPro" id="IPR011545">
    <property type="entry name" value="DEAD/DEAH_box_helicase_dom"/>
</dbReference>
<keyword evidence="2" id="KW-0378">Hydrolase</keyword>
<dbReference type="SMART" id="SM00487">
    <property type="entry name" value="DEXDc"/>
    <property type="match status" value="1"/>
</dbReference>
<dbReference type="GO" id="GO:0005524">
    <property type="term" value="F:ATP binding"/>
    <property type="evidence" value="ECO:0007669"/>
    <property type="project" value="UniProtKB-KW"/>
</dbReference>
<dbReference type="SUPFAM" id="SSF52540">
    <property type="entry name" value="P-loop containing nucleoside triphosphate hydrolases"/>
    <property type="match status" value="1"/>
</dbReference>
<reference evidence="8 9" key="1">
    <citation type="submission" date="2018-12" db="EMBL/GenBank/DDBJ databases">
        <title>First genome draft of Desulfovibrio legallis sp. nov.</title>
        <authorList>
            <person name="Ben Dhia O."/>
            <person name="Najjari A."/>
            <person name="Ferjani R."/>
            <person name="Fhoula I."/>
            <person name="Fardeau M.-L."/>
            <person name="Boudabbous A."/>
            <person name="Ouzari H.I."/>
        </authorList>
    </citation>
    <scope>NUCLEOTIDE SEQUENCE [LARGE SCALE GENOMIC DNA]</scope>
    <source>
        <strain evidence="8 9">H1T</strain>
    </source>
</reference>
<dbReference type="InterPro" id="IPR048333">
    <property type="entry name" value="HA2_WH"/>
</dbReference>
<dbReference type="InterPro" id="IPR001650">
    <property type="entry name" value="Helicase_C-like"/>
</dbReference>
<dbReference type="InterPro" id="IPR027417">
    <property type="entry name" value="P-loop_NTPase"/>
</dbReference>
<dbReference type="InterPro" id="IPR010225">
    <property type="entry name" value="HrpB"/>
</dbReference>
<evidence type="ECO:0000259" key="7">
    <source>
        <dbReference type="PROSITE" id="PS51194"/>
    </source>
</evidence>
<dbReference type="Pfam" id="PF00271">
    <property type="entry name" value="Helicase_C"/>
    <property type="match status" value="1"/>
</dbReference>
<evidence type="ECO:0000256" key="2">
    <source>
        <dbReference type="ARBA" id="ARBA00022801"/>
    </source>
</evidence>
<dbReference type="NCBIfam" id="TIGR01970">
    <property type="entry name" value="DEAH_box_HrpB"/>
    <property type="match status" value="1"/>
</dbReference>
<proteinExistence type="predicted"/>
<evidence type="ECO:0000256" key="3">
    <source>
        <dbReference type="ARBA" id="ARBA00022806"/>
    </source>
</evidence>
<dbReference type="GO" id="GO:0016787">
    <property type="term" value="F:hydrolase activity"/>
    <property type="evidence" value="ECO:0007669"/>
    <property type="project" value="UniProtKB-KW"/>
</dbReference>
<dbReference type="Pfam" id="PF04408">
    <property type="entry name" value="WHD_HA2"/>
    <property type="match status" value="1"/>
</dbReference>
<comment type="caution">
    <text evidence="8">The sequence shown here is derived from an EMBL/GenBank/DDBJ whole genome shotgun (WGS) entry which is preliminary data.</text>
</comment>
<dbReference type="PROSITE" id="PS51192">
    <property type="entry name" value="HELICASE_ATP_BIND_1"/>
    <property type="match status" value="1"/>
</dbReference>
<dbReference type="Pfam" id="PF00270">
    <property type="entry name" value="DEAD"/>
    <property type="match status" value="1"/>
</dbReference>
<dbReference type="SMART" id="SM00847">
    <property type="entry name" value="HA2"/>
    <property type="match status" value="1"/>
</dbReference>
<sequence length="895" mass="95670">MTSAVPTPQPALLPPCPLDAVRSKVDSALALGRSLVLQAEPGAGKSTRLPLWLLAAPWLRQHDKQGRILLLEPRRVAARALARYLARALDEDVGRTVGLRMRDETRVSHATKLEVLTEGVLTRLLQADPQLTDTACVIFDEFHERSLTSDTGLALCLESQAALRPDLRLVVMSATLDAAPVAALLGNCPVVTCPGRAYPVDIRYLPPRPETTGSPGGAPLLWRHMAAVIGELCRTEPGGLLAFLPGAGEIRQVAALLEGRLPPHTDLYPLYGNLSPQAQDAALAPSPPGRRKVVLATAIAETSLTIDGVRMVVDCGLARLARFDPASGLTRLVTERVSLAGAVQRAGRAGRTEPGLCCRLWCHAEDHGLRPTARPEILEADLCGLTLQLAVWGAEPTALPWLDPPPAAALTAARQTLQRLGALDPRGRATALGRRMAALPLDPRPARMLLGAQDQGHGPLACCLAALLAERDPLARAEAPQRAAGSIMRENSADLGKRLDWLCRPARAGRQDRSPLSDGMGHGGGAQARLRRQALRLAGLLRLKEDIFAVAAADHKHAGPVLAQGWPELTAQRQTRDGAPDAVGGARPGVTYLMRCGRAARLPAADSLSRSPFLAIAVADGASPHCRIRLAAPLEAGDLTALFNEEMVTEEHVAVSPSGQVTARRQTRLDALLLEDVPLPRPASELCAAALCDYVRHRGLNALPWGAAARQWRARVALLRDLEGEPWPDLSDAALLTGLETWLTPALAGCTALTDLNAEALSTALHSLLPGQLGRRLAQAAPTHWQVPSGALRPIVYGDDGGPWLAAKLQEFFGCVQTPAIADGRVPLTLHLNSPAGRPLQITRDLPHFWRHGYPAVRAEMRGRYPRHPWPEDPTTAPATALSAKRMAARTAKKG</sequence>
<keyword evidence="3 8" id="KW-0347">Helicase</keyword>
<dbReference type="FunFam" id="3.40.50.300:FF:002125">
    <property type="entry name" value="ATP-dependent helicase HrpB"/>
    <property type="match status" value="1"/>
</dbReference>
<dbReference type="PROSITE" id="PS51194">
    <property type="entry name" value="HELICASE_CTER"/>
    <property type="match status" value="1"/>
</dbReference>
<dbReference type="InterPro" id="IPR013689">
    <property type="entry name" value="RNA_helicase_ATP-dep_HrpB_C"/>
</dbReference>
<dbReference type="GO" id="GO:0003676">
    <property type="term" value="F:nucleic acid binding"/>
    <property type="evidence" value="ECO:0007669"/>
    <property type="project" value="InterPro"/>
</dbReference>
<dbReference type="PANTHER" id="PTHR43519:SF1">
    <property type="entry name" value="ATP-DEPENDENT RNA HELICASE HRPB"/>
    <property type="match status" value="1"/>
</dbReference>
<dbReference type="AlphaFoldDB" id="A0A6H3FB94"/>
<evidence type="ECO:0000313" key="8">
    <source>
        <dbReference type="EMBL" id="TBH79966.1"/>
    </source>
</evidence>
<feature type="domain" description="Helicase ATP-binding" evidence="6">
    <location>
        <begin position="26"/>
        <end position="194"/>
    </location>
</feature>
<evidence type="ECO:0000256" key="1">
    <source>
        <dbReference type="ARBA" id="ARBA00022741"/>
    </source>
</evidence>
<dbReference type="Proteomes" id="UP000292919">
    <property type="component" value="Unassembled WGS sequence"/>
</dbReference>
<feature type="domain" description="Helicase C-terminal" evidence="7">
    <location>
        <begin position="227"/>
        <end position="393"/>
    </location>
</feature>
<evidence type="ECO:0000256" key="4">
    <source>
        <dbReference type="ARBA" id="ARBA00022840"/>
    </source>
</evidence>
<dbReference type="PANTHER" id="PTHR43519">
    <property type="entry name" value="ATP-DEPENDENT RNA HELICASE HRPB"/>
    <property type="match status" value="1"/>
</dbReference>
<accession>A0A6H3FB94</accession>
<keyword evidence="4" id="KW-0067">ATP-binding</keyword>
<keyword evidence="1" id="KW-0547">Nucleotide-binding</keyword>
<evidence type="ECO:0000313" key="9">
    <source>
        <dbReference type="Proteomes" id="UP000292919"/>
    </source>
</evidence>
<dbReference type="GO" id="GO:0004386">
    <property type="term" value="F:helicase activity"/>
    <property type="evidence" value="ECO:0007669"/>
    <property type="project" value="UniProtKB-KW"/>
</dbReference>
<dbReference type="PIRSF" id="PIRSF005496">
    <property type="entry name" value="ATP_hel_hrpB"/>
    <property type="match status" value="1"/>
</dbReference>